<keyword evidence="8" id="KW-1185">Reference proteome</keyword>
<dbReference type="GO" id="GO:0008270">
    <property type="term" value="F:zinc ion binding"/>
    <property type="evidence" value="ECO:0007669"/>
    <property type="project" value="UniProtKB-KW"/>
</dbReference>
<comment type="subcellular location">
    <subcellularLocation>
        <location evidence="1">Nucleus</location>
    </subcellularLocation>
</comment>
<evidence type="ECO:0000256" key="5">
    <source>
        <dbReference type="ARBA" id="ARBA00023242"/>
    </source>
</evidence>
<feature type="compositionally biased region" description="Polar residues" evidence="6">
    <location>
        <begin position="86"/>
        <end position="97"/>
    </location>
</feature>
<feature type="compositionally biased region" description="Low complexity" evidence="6">
    <location>
        <begin position="45"/>
        <end position="66"/>
    </location>
</feature>
<accession>A0A284RLA9</accession>
<evidence type="ECO:0000256" key="4">
    <source>
        <dbReference type="ARBA" id="ARBA00022833"/>
    </source>
</evidence>
<evidence type="ECO:0000313" key="8">
    <source>
        <dbReference type="Proteomes" id="UP000219338"/>
    </source>
</evidence>
<dbReference type="SUPFAM" id="SSF53098">
    <property type="entry name" value="Ribonuclease H-like"/>
    <property type="match status" value="1"/>
</dbReference>
<evidence type="ECO:0000256" key="3">
    <source>
        <dbReference type="ARBA" id="ARBA00022771"/>
    </source>
</evidence>
<dbReference type="OrthoDB" id="3250324at2759"/>
<proteinExistence type="predicted"/>
<dbReference type="PANTHER" id="PTHR46481">
    <property type="entry name" value="ZINC FINGER BED DOMAIN-CONTAINING PROTEIN 4"/>
    <property type="match status" value="1"/>
</dbReference>
<name>A0A284RLA9_ARMOS</name>
<feature type="compositionally biased region" description="Pro residues" evidence="6">
    <location>
        <begin position="74"/>
        <end position="84"/>
    </location>
</feature>
<protein>
    <recommendedName>
        <fullName evidence="9">BED-type domain-containing protein</fullName>
    </recommendedName>
</protein>
<dbReference type="STRING" id="47428.A0A284RLA9"/>
<evidence type="ECO:0000256" key="1">
    <source>
        <dbReference type="ARBA" id="ARBA00004123"/>
    </source>
</evidence>
<gene>
    <name evidence="7" type="ORF">ARMOST_12923</name>
</gene>
<keyword evidence="5" id="KW-0539">Nucleus</keyword>
<dbReference type="PANTHER" id="PTHR46481:SF10">
    <property type="entry name" value="ZINC FINGER BED DOMAIN-CONTAINING PROTEIN 39"/>
    <property type="match status" value="1"/>
</dbReference>
<organism evidence="7 8">
    <name type="scientific">Armillaria ostoyae</name>
    <name type="common">Armillaria root rot fungus</name>
    <dbReference type="NCBI Taxonomy" id="47428"/>
    <lineage>
        <taxon>Eukaryota</taxon>
        <taxon>Fungi</taxon>
        <taxon>Dikarya</taxon>
        <taxon>Basidiomycota</taxon>
        <taxon>Agaricomycotina</taxon>
        <taxon>Agaricomycetes</taxon>
        <taxon>Agaricomycetidae</taxon>
        <taxon>Agaricales</taxon>
        <taxon>Marasmiineae</taxon>
        <taxon>Physalacriaceae</taxon>
        <taxon>Armillaria</taxon>
    </lineage>
</organism>
<evidence type="ECO:0000256" key="2">
    <source>
        <dbReference type="ARBA" id="ARBA00022723"/>
    </source>
</evidence>
<keyword evidence="2" id="KW-0479">Metal-binding</keyword>
<evidence type="ECO:0000313" key="7">
    <source>
        <dbReference type="EMBL" id="SJL09543.1"/>
    </source>
</evidence>
<dbReference type="GO" id="GO:0005634">
    <property type="term" value="C:nucleus"/>
    <property type="evidence" value="ECO:0007669"/>
    <property type="project" value="UniProtKB-SubCell"/>
</dbReference>
<keyword evidence="3" id="KW-0863">Zinc-finger</keyword>
<reference evidence="8" key="1">
    <citation type="journal article" date="2017" name="Nat. Ecol. Evol.">
        <title>Genome expansion and lineage-specific genetic innovations in the forest pathogenic fungi Armillaria.</title>
        <authorList>
            <person name="Sipos G."/>
            <person name="Prasanna A.N."/>
            <person name="Walter M.C."/>
            <person name="O'Connor E."/>
            <person name="Balint B."/>
            <person name="Krizsan K."/>
            <person name="Kiss B."/>
            <person name="Hess J."/>
            <person name="Varga T."/>
            <person name="Slot J."/>
            <person name="Riley R."/>
            <person name="Boka B."/>
            <person name="Rigling D."/>
            <person name="Barry K."/>
            <person name="Lee J."/>
            <person name="Mihaltcheva S."/>
            <person name="LaButti K."/>
            <person name="Lipzen A."/>
            <person name="Waldron R."/>
            <person name="Moloney N.M."/>
            <person name="Sperisen C."/>
            <person name="Kredics L."/>
            <person name="Vagvoelgyi C."/>
            <person name="Patrignani A."/>
            <person name="Fitzpatrick D."/>
            <person name="Nagy I."/>
            <person name="Doyle S."/>
            <person name="Anderson J.B."/>
            <person name="Grigoriev I.V."/>
            <person name="Gueldener U."/>
            <person name="Muensterkoetter M."/>
            <person name="Nagy L.G."/>
        </authorList>
    </citation>
    <scope>NUCLEOTIDE SEQUENCE [LARGE SCALE GENOMIC DNA]</scope>
    <source>
        <strain evidence="8">C18/9</strain>
    </source>
</reference>
<dbReference type="Proteomes" id="UP000219338">
    <property type="component" value="Unassembled WGS sequence"/>
</dbReference>
<dbReference type="InterPro" id="IPR052035">
    <property type="entry name" value="ZnF_BED_domain_contain"/>
</dbReference>
<dbReference type="EMBL" id="FUEG01000010">
    <property type="protein sequence ID" value="SJL09543.1"/>
    <property type="molecule type" value="Genomic_DNA"/>
</dbReference>
<evidence type="ECO:0000256" key="6">
    <source>
        <dbReference type="SAM" id="MobiDB-lite"/>
    </source>
</evidence>
<keyword evidence="4" id="KW-0862">Zinc</keyword>
<dbReference type="AlphaFoldDB" id="A0A284RLA9"/>
<dbReference type="InterPro" id="IPR012337">
    <property type="entry name" value="RNaseH-like_sf"/>
</dbReference>
<evidence type="ECO:0008006" key="9">
    <source>
        <dbReference type="Google" id="ProtNLM"/>
    </source>
</evidence>
<feature type="region of interest" description="Disordered" evidence="6">
    <location>
        <begin position="1"/>
        <end position="97"/>
    </location>
</feature>
<sequence>MATSRKRSAPSTNAESSQTTRRTRSSRREPPVEPAPSLGTADVQTSAPSGSHTHTSGSSDGPTHSDTSLHPEPRSVPPPVPEQPPTASQVPSMPSMQTTFRVRGTPRQLAHAAAGQKKKNRCAARDIWSFYLKTGDRHNCAFCIAEDFEDSDNVAKQSNFGLKTSTDILRRHLLDFHVTAWLTKCEQLGIEIRTKQKAYRDAINNFLSERGKQLPSSGGTTRRPFSNDAFIDALISWIVADDQSINVIENPHLRAIFLMLRKGLKDSDIPHRSSLRARILQMWDEYLDNLSSELKGSMGRISFTTDLWTDLNLRPFMAITCHWIENKIVDGRATLHLRSDLIGFHRVPGRHSGEHLAEVFIYILDRLHITSRLGWITCDNATNNDTMMDHLELLLQRRYPDMNFERVDNRIRCFPHIVNLACHDVERAIDRMKYGPDARGALVHVTGNPIDTLRTLIKAASRLTFFHGKGTKAFAEKVAQENISPLQLLRDVDVRWSSTDIMIERALLLRQPILTFLQCREQRDLQKHQLSDNEWTVLQLIHEILSVPHAFQQRLSAEKTPTLCDALPSFSAFIL</sequence>
<dbReference type="OMA" id="CAARDIW"/>